<proteinExistence type="predicted"/>
<evidence type="ECO:0000313" key="2">
    <source>
        <dbReference type="Proteomes" id="UP001303889"/>
    </source>
</evidence>
<dbReference type="EMBL" id="MU856012">
    <property type="protein sequence ID" value="KAK3898045.1"/>
    <property type="molecule type" value="Genomic_DNA"/>
</dbReference>
<organism evidence="1 2">
    <name type="scientific">Staphylotrichum tortipilum</name>
    <dbReference type="NCBI Taxonomy" id="2831512"/>
    <lineage>
        <taxon>Eukaryota</taxon>
        <taxon>Fungi</taxon>
        <taxon>Dikarya</taxon>
        <taxon>Ascomycota</taxon>
        <taxon>Pezizomycotina</taxon>
        <taxon>Sordariomycetes</taxon>
        <taxon>Sordariomycetidae</taxon>
        <taxon>Sordariales</taxon>
        <taxon>Chaetomiaceae</taxon>
        <taxon>Staphylotrichum</taxon>
    </lineage>
</organism>
<reference evidence="1" key="2">
    <citation type="submission" date="2023-05" db="EMBL/GenBank/DDBJ databases">
        <authorList>
            <consortium name="Lawrence Berkeley National Laboratory"/>
            <person name="Steindorff A."/>
            <person name="Hensen N."/>
            <person name="Bonometti L."/>
            <person name="Westerberg I."/>
            <person name="Brannstrom I.O."/>
            <person name="Guillou S."/>
            <person name="Cros-Aarteil S."/>
            <person name="Calhoun S."/>
            <person name="Haridas S."/>
            <person name="Kuo A."/>
            <person name="Mondo S."/>
            <person name="Pangilinan J."/>
            <person name="Riley R."/>
            <person name="Labutti K."/>
            <person name="Andreopoulos B."/>
            <person name="Lipzen A."/>
            <person name="Chen C."/>
            <person name="Yanf M."/>
            <person name="Daum C."/>
            <person name="Ng V."/>
            <person name="Clum A."/>
            <person name="Ohm R."/>
            <person name="Martin F."/>
            <person name="Silar P."/>
            <person name="Natvig D."/>
            <person name="Lalanne C."/>
            <person name="Gautier V."/>
            <person name="Ament-Velasquez S.L."/>
            <person name="Kruys A."/>
            <person name="Hutchinson M.I."/>
            <person name="Powell A.J."/>
            <person name="Barry K."/>
            <person name="Miller A.N."/>
            <person name="Grigoriev I.V."/>
            <person name="Debuchy R."/>
            <person name="Gladieux P."/>
            <person name="Thoren M.H."/>
            <person name="Johannesson H."/>
        </authorList>
    </citation>
    <scope>NUCLEOTIDE SEQUENCE</scope>
    <source>
        <strain evidence="1">CBS 103.79</strain>
    </source>
</reference>
<name>A0AAN6MC39_9PEZI</name>
<sequence length="95" mass="10652">MVFLFPLGRFGLILLFLVSGFLVPNLGVLGQAPTYETETANFMTLPISSIHGFIPMPWACTFAPTPATQTLLQFHANWHCTYPDSHTEFGRRFFG</sequence>
<gene>
    <name evidence="1" type="ORF">C8A05DRAFT_19298</name>
</gene>
<protein>
    <submittedName>
        <fullName evidence="1">Uncharacterized protein</fullName>
    </submittedName>
</protein>
<dbReference type="Proteomes" id="UP001303889">
    <property type="component" value="Unassembled WGS sequence"/>
</dbReference>
<keyword evidence="2" id="KW-1185">Reference proteome</keyword>
<accession>A0AAN6MC39</accession>
<reference evidence="1" key="1">
    <citation type="journal article" date="2023" name="Mol. Phylogenet. Evol.">
        <title>Genome-scale phylogeny and comparative genomics of the fungal order Sordariales.</title>
        <authorList>
            <person name="Hensen N."/>
            <person name="Bonometti L."/>
            <person name="Westerberg I."/>
            <person name="Brannstrom I.O."/>
            <person name="Guillou S."/>
            <person name="Cros-Aarteil S."/>
            <person name="Calhoun S."/>
            <person name="Haridas S."/>
            <person name="Kuo A."/>
            <person name="Mondo S."/>
            <person name="Pangilinan J."/>
            <person name="Riley R."/>
            <person name="LaButti K."/>
            <person name="Andreopoulos B."/>
            <person name="Lipzen A."/>
            <person name="Chen C."/>
            <person name="Yan M."/>
            <person name="Daum C."/>
            <person name="Ng V."/>
            <person name="Clum A."/>
            <person name="Steindorff A."/>
            <person name="Ohm R.A."/>
            <person name="Martin F."/>
            <person name="Silar P."/>
            <person name="Natvig D.O."/>
            <person name="Lalanne C."/>
            <person name="Gautier V."/>
            <person name="Ament-Velasquez S.L."/>
            <person name="Kruys A."/>
            <person name="Hutchinson M.I."/>
            <person name="Powell A.J."/>
            <person name="Barry K."/>
            <person name="Miller A.N."/>
            <person name="Grigoriev I.V."/>
            <person name="Debuchy R."/>
            <person name="Gladieux P."/>
            <person name="Hiltunen Thoren M."/>
            <person name="Johannesson H."/>
        </authorList>
    </citation>
    <scope>NUCLEOTIDE SEQUENCE</scope>
    <source>
        <strain evidence="1">CBS 103.79</strain>
    </source>
</reference>
<feature type="non-terminal residue" evidence="1">
    <location>
        <position position="95"/>
    </location>
</feature>
<comment type="caution">
    <text evidence="1">The sequence shown here is derived from an EMBL/GenBank/DDBJ whole genome shotgun (WGS) entry which is preliminary data.</text>
</comment>
<evidence type="ECO:0000313" key="1">
    <source>
        <dbReference type="EMBL" id="KAK3898045.1"/>
    </source>
</evidence>
<dbReference type="AlphaFoldDB" id="A0AAN6MC39"/>